<evidence type="ECO:0000256" key="7">
    <source>
        <dbReference type="HAMAP-Rule" id="MF_00090"/>
    </source>
</evidence>
<protein>
    <recommendedName>
        <fullName evidence="7">Protein-L-isoaspartate O-methyltransferase</fullName>
        <ecNumber evidence="7">2.1.1.77</ecNumber>
    </recommendedName>
    <alternativeName>
        <fullName evidence="7">L-isoaspartyl protein carboxyl methyltransferase</fullName>
    </alternativeName>
    <alternativeName>
        <fullName evidence="7">Protein L-isoaspartyl methyltransferase</fullName>
    </alternativeName>
    <alternativeName>
        <fullName evidence="7">Protein-beta-aspartate methyltransferase</fullName>
        <shortName evidence="7">PIMT</shortName>
    </alternativeName>
</protein>
<dbReference type="GO" id="GO:0005737">
    <property type="term" value="C:cytoplasm"/>
    <property type="evidence" value="ECO:0007669"/>
    <property type="project" value="UniProtKB-SubCell"/>
</dbReference>
<dbReference type="HAMAP" id="MF_00090">
    <property type="entry name" value="PIMT"/>
    <property type="match status" value="1"/>
</dbReference>
<comment type="similarity">
    <text evidence="2 7">Belongs to the methyltransferase superfamily. L-isoaspartyl/D-aspartyl protein methyltransferase family.</text>
</comment>
<dbReference type="GO" id="GO:0030091">
    <property type="term" value="P:protein repair"/>
    <property type="evidence" value="ECO:0007669"/>
    <property type="project" value="UniProtKB-UniRule"/>
</dbReference>
<name>A0A0S7BWL3_9BACT</name>
<evidence type="ECO:0000313" key="9">
    <source>
        <dbReference type="Proteomes" id="UP000053091"/>
    </source>
</evidence>
<dbReference type="EMBL" id="DF968182">
    <property type="protein sequence ID" value="GAP42987.1"/>
    <property type="molecule type" value="Genomic_DNA"/>
</dbReference>
<dbReference type="Pfam" id="PF01135">
    <property type="entry name" value="PCMT"/>
    <property type="match status" value="1"/>
</dbReference>
<dbReference type="RefSeq" id="WP_062042809.1">
    <property type="nucleotide sequence ID" value="NZ_DF968182.1"/>
</dbReference>
<dbReference type="OrthoDB" id="9810066at2"/>
<keyword evidence="6 7" id="KW-0949">S-adenosyl-L-methionine</keyword>
<dbReference type="NCBIfam" id="TIGR00080">
    <property type="entry name" value="pimt"/>
    <property type="match status" value="1"/>
</dbReference>
<dbReference type="GO" id="GO:0004719">
    <property type="term" value="F:protein-L-isoaspartate (D-aspartate) O-methyltransferase activity"/>
    <property type="evidence" value="ECO:0007669"/>
    <property type="project" value="UniProtKB-UniRule"/>
</dbReference>
<dbReference type="PROSITE" id="PS01279">
    <property type="entry name" value="PCMT"/>
    <property type="match status" value="1"/>
</dbReference>
<organism evidence="8">
    <name type="scientific">Lentimicrobium saccharophilum</name>
    <dbReference type="NCBI Taxonomy" id="1678841"/>
    <lineage>
        <taxon>Bacteria</taxon>
        <taxon>Pseudomonadati</taxon>
        <taxon>Bacteroidota</taxon>
        <taxon>Bacteroidia</taxon>
        <taxon>Bacteroidales</taxon>
        <taxon>Lentimicrobiaceae</taxon>
        <taxon>Lentimicrobium</taxon>
    </lineage>
</organism>
<dbReference type="Proteomes" id="UP000053091">
    <property type="component" value="Unassembled WGS sequence"/>
</dbReference>
<dbReference type="NCBIfam" id="NF001453">
    <property type="entry name" value="PRK00312.1"/>
    <property type="match status" value="1"/>
</dbReference>
<feature type="active site" evidence="7">
    <location>
        <position position="69"/>
    </location>
</feature>
<dbReference type="SUPFAM" id="SSF53335">
    <property type="entry name" value="S-adenosyl-L-methionine-dependent methyltransferases"/>
    <property type="match status" value="1"/>
</dbReference>
<gene>
    <name evidence="7" type="primary">pcm</name>
    <name evidence="8" type="ORF">TBC1_111129</name>
</gene>
<comment type="catalytic activity">
    <reaction evidence="7">
        <text>[protein]-L-isoaspartate + S-adenosyl-L-methionine = [protein]-L-isoaspartate alpha-methyl ester + S-adenosyl-L-homocysteine</text>
        <dbReference type="Rhea" id="RHEA:12705"/>
        <dbReference type="Rhea" id="RHEA-COMP:12143"/>
        <dbReference type="Rhea" id="RHEA-COMP:12144"/>
        <dbReference type="ChEBI" id="CHEBI:57856"/>
        <dbReference type="ChEBI" id="CHEBI:59789"/>
        <dbReference type="ChEBI" id="CHEBI:90596"/>
        <dbReference type="ChEBI" id="CHEBI:90598"/>
        <dbReference type="EC" id="2.1.1.77"/>
    </reaction>
</comment>
<dbReference type="PANTHER" id="PTHR11579:SF0">
    <property type="entry name" value="PROTEIN-L-ISOASPARTATE(D-ASPARTATE) O-METHYLTRANSFERASE"/>
    <property type="match status" value="1"/>
</dbReference>
<dbReference type="STRING" id="1678841.TBC1_111129"/>
<evidence type="ECO:0000256" key="4">
    <source>
        <dbReference type="ARBA" id="ARBA00022603"/>
    </source>
</evidence>
<proteinExistence type="inferred from homology"/>
<dbReference type="PATRIC" id="fig|1678841.3.peg.1280"/>
<keyword evidence="9" id="KW-1185">Reference proteome</keyword>
<dbReference type="FunFam" id="3.40.50.150:FF:000010">
    <property type="entry name" value="Protein-L-isoaspartate O-methyltransferase"/>
    <property type="match status" value="1"/>
</dbReference>
<dbReference type="GO" id="GO:0032259">
    <property type="term" value="P:methylation"/>
    <property type="evidence" value="ECO:0007669"/>
    <property type="project" value="UniProtKB-KW"/>
</dbReference>
<evidence type="ECO:0000256" key="2">
    <source>
        <dbReference type="ARBA" id="ARBA00005369"/>
    </source>
</evidence>
<comment type="function">
    <text evidence="7">Catalyzes the methyl esterification of L-isoaspartyl residues in peptides and proteins that result from spontaneous decomposition of normal L-aspartyl and L-asparaginyl residues. It plays a role in the repair and/or degradation of damaged proteins.</text>
</comment>
<dbReference type="AlphaFoldDB" id="A0A0S7BWL3"/>
<keyword evidence="5 7" id="KW-0808">Transferase</keyword>
<dbReference type="EC" id="2.1.1.77" evidence="7"/>
<evidence type="ECO:0000256" key="1">
    <source>
        <dbReference type="ARBA" id="ARBA00004496"/>
    </source>
</evidence>
<reference evidence="8" key="1">
    <citation type="journal article" date="2015" name="Genome Announc.">
        <title>Draft Genome Sequence of Bacteroidales Strain TBC1, a Novel Isolate from a Methanogenic Wastewater Treatment System.</title>
        <authorList>
            <person name="Tourlousse D.M."/>
            <person name="Matsuura N."/>
            <person name="Sun L."/>
            <person name="Toyonaga M."/>
            <person name="Kuroda K."/>
            <person name="Ohashi A."/>
            <person name="Cruz R."/>
            <person name="Yamaguchi T."/>
            <person name="Sekiguchi Y."/>
        </authorList>
    </citation>
    <scope>NUCLEOTIDE SEQUENCE [LARGE SCALE GENOMIC DNA]</scope>
    <source>
        <strain evidence="8">TBC1</strain>
    </source>
</reference>
<dbReference type="PANTHER" id="PTHR11579">
    <property type="entry name" value="PROTEIN-L-ISOASPARTATE O-METHYLTRANSFERASE"/>
    <property type="match status" value="1"/>
</dbReference>
<evidence type="ECO:0000256" key="6">
    <source>
        <dbReference type="ARBA" id="ARBA00022691"/>
    </source>
</evidence>
<sequence length="220" mass="24527">MSGNKFTDTFRHKGLRKKLTETVRQKGISDENVLRAMEAVPRHWFFDSGFLEFAYEDKAFPIAAGQTISQPFTVAFQTQLLQVKKGDKILEVGTGSGYQASILYQMGAKVFSVERQRALYSKAKEMLPAAGYLIKTFFGDGYKGLPAFAPFDKIIVTAGAPYIPDALKEQLKPGGILVIPVDDDDYQIMTSVKRNADGSFETMQHGRFRFVPLLGDKAHD</sequence>
<evidence type="ECO:0000256" key="5">
    <source>
        <dbReference type="ARBA" id="ARBA00022679"/>
    </source>
</evidence>
<dbReference type="InterPro" id="IPR000682">
    <property type="entry name" value="PCMT"/>
</dbReference>
<accession>A0A0S7BWL3</accession>
<dbReference type="InterPro" id="IPR029063">
    <property type="entry name" value="SAM-dependent_MTases_sf"/>
</dbReference>
<dbReference type="CDD" id="cd02440">
    <property type="entry name" value="AdoMet_MTases"/>
    <property type="match status" value="1"/>
</dbReference>
<evidence type="ECO:0000313" key="8">
    <source>
        <dbReference type="EMBL" id="GAP42987.1"/>
    </source>
</evidence>
<keyword evidence="3 7" id="KW-0963">Cytoplasm</keyword>
<comment type="subcellular location">
    <subcellularLocation>
        <location evidence="1 7">Cytoplasm</location>
    </subcellularLocation>
</comment>
<evidence type="ECO:0000256" key="3">
    <source>
        <dbReference type="ARBA" id="ARBA00022490"/>
    </source>
</evidence>
<keyword evidence="4 7" id="KW-0489">Methyltransferase</keyword>
<dbReference type="Gene3D" id="3.40.50.150">
    <property type="entry name" value="Vaccinia Virus protein VP39"/>
    <property type="match status" value="1"/>
</dbReference>